<dbReference type="Proteomes" id="UP000199048">
    <property type="component" value="Unassembled WGS sequence"/>
</dbReference>
<protein>
    <submittedName>
        <fullName evidence="1">Uncharacterized protein</fullName>
    </submittedName>
</protein>
<gene>
    <name evidence="1" type="ORF">SAMN05192568_107522</name>
</gene>
<dbReference type="AlphaFoldDB" id="A0A1I4URK9"/>
<keyword evidence="2" id="KW-1185">Reference proteome</keyword>
<dbReference type="EMBL" id="FOTK01000075">
    <property type="protein sequence ID" value="SFM91548.1"/>
    <property type="molecule type" value="Genomic_DNA"/>
</dbReference>
<name>A0A1I4URK9_9HYPH</name>
<accession>A0A1I4URK9</accession>
<evidence type="ECO:0000313" key="2">
    <source>
        <dbReference type="Proteomes" id="UP000199048"/>
    </source>
</evidence>
<reference evidence="2" key="1">
    <citation type="submission" date="2016-10" db="EMBL/GenBank/DDBJ databases">
        <authorList>
            <person name="Varghese N."/>
            <person name="Submissions S."/>
        </authorList>
    </citation>
    <scope>NUCLEOTIDE SEQUENCE [LARGE SCALE GENOMIC DNA]</scope>
    <source>
        <strain evidence="2">BL36</strain>
    </source>
</reference>
<organism evidence="1 2">
    <name type="scientific">Methylobacterium pseudosasicola</name>
    <dbReference type="NCBI Taxonomy" id="582667"/>
    <lineage>
        <taxon>Bacteria</taxon>
        <taxon>Pseudomonadati</taxon>
        <taxon>Pseudomonadota</taxon>
        <taxon>Alphaproteobacteria</taxon>
        <taxon>Hyphomicrobiales</taxon>
        <taxon>Methylobacteriaceae</taxon>
        <taxon>Methylobacterium</taxon>
    </lineage>
</organism>
<dbReference type="STRING" id="582667.SAMN05192568_107522"/>
<dbReference type="RefSeq" id="WP_092047081.1">
    <property type="nucleotide sequence ID" value="NZ_FOTK01000075.1"/>
</dbReference>
<evidence type="ECO:0000313" key="1">
    <source>
        <dbReference type="EMBL" id="SFM91548.1"/>
    </source>
</evidence>
<sequence length="74" mass="8286">MVADWISPRDQLPADGQIVEISVLAGSLDVSRAKRLGEKWFVERDVGGPYQMFEPAMPAYWRPVARKQQAARAA</sequence>
<proteinExistence type="predicted"/>